<name>A0ABT2LM89_9HYPH</name>
<evidence type="ECO:0000256" key="1">
    <source>
        <dbReference type="ARBA" id="ARBA00022729"/>
    </source>
</evidence>
<evidence type="ECO:0000259" key="4">
    <source>
        <dbReference type="Pfam" id="PF05426"/>
    </source>
</evidence>
<dbReference type="Proteomes" id="UP001320831">
    <property type="component" value="Unassembled WGS sequence"/>
</dbReference>
<gene>
    <name evidence="5" type="ORF">N5A92_11690</name>
</gene>
<dbReference type="SUPFAM" id="SSF47090">
    <property type="entry name" value="PGBD-like"/>
    <property type="match status" value="1"/>
</dbReference>
<feature type="chain" id="PRO_5045999766" evidence="3">
    <location>
        <begin position="23"/>
        <end position="476"/>
    </location>
</feature>
<dbReference type="InterPro" id="IPR008397">
    <property type="entry name" value="Alginate_lyase_dom"/>
</dbReference>
<evidence type="ECO:0000256" key="2">
    <source>
        <dbReference type="ARBA" id="ARBA00023239"/>
    </source>
</evidence>
<dbReference type="InterPro" id="IPR036365">
    <property type="entry name" value="PGBD-like_sf"/>
</dbReference>
<keyword evidence="1 3" id="KW-0732">Signal</keyword>
<dbReference type="Gene3D" id="1.50.10.100">
    <property type="entry name" value="Chondroitin AC/alginate lyase"/>
    <property type="match status" value="1"/>
</dbReference>
<evidence type="ECO:0000313" key="6">
    <source>
        <dbReference type="Proteomes" id="UP001320831"/>
    </source>
</evidence>
<evidence type="ECO:0000313" key="5">
    <source>
        <dbReference type="EMBL" id="MCT7375695.1"/>
    </source>
</evidence>
<sequence>MRLRAIVGGIFALSAAVGLASANDDIACVQQRLAEFGYDPGPADGIPGRRTQAAAHVFAEQMAGKSDILAGLDALKEDNAGVWCQALTNAAATPILKTLSSPARYLLPTDVLSALANAPKKSGALCQPAAGQEWALANVPVKKISGLNSRQDNVRSVDGAWEVEKFAGAFSGEAVYALASGDEERKRKLITVLARWAREGALLETISCVDRGGNLNTSGKCSEWRDPEGRDPSGMKDATFATFIGAGLVRAYYVALADTATEELRSEHAAIQQWIGQWSRRLKRPTQVYFGLNMGWYWPTVVNDLAAGRKNQAVRRLKDLEAGMLRLINADGSIVDRTTRGDRALWYHYTSIGEIVVSMELMRAAGIAPSGRLEERLHKAVALFLAAIDDESILDKWARQRRNSRYAGKQDWNFQSWPNSDFAGSWLHIYPYRYGGLETGRKLRTLVPVKAQSAVTDIDLGMGLGCIYNVAATGSG</sequence>
<protein>
    <submittedName>
        <fullName evidence="5">Alginate lyase family protein</fullName>
    </submittedName>
</protein>
<proteinExistence type="predicted"/>
<evidence type="ECO:0000256" key="3">
    <source>
        <dbReference type="SAM" id="SignalP"/>
    </source>
</evidence>
<comment type="caution">
    <text evidence="5">The sequence shown here is derived from an EMBL/GenBank/DDBJ whole genome shotgun (WGS) entry which is preliminary data.</text>
</comment>
<keyword evidence="6" id="KW-1185">Reference proteome</keyword>
<feature type="domain" description="Alginate lyase" evidence="4">
    <location>
        <begin position="253"/>
        <end position="392"/>
    </location>
</feature>
<reference evidence="5 6" key="1">
    <citation type="submission" date="2022-09" db="EMBL/GenBank/DDBJ databases">
        <title>Chelativorans salina sp. nov., a novel slightly halophilic bacterium isolated from a saline lake sediment enrichment.</title>
        <authorList>
            <person name="Gao L."/>
            <person name="Fang B.-Z."/>
            <person name="Li W.-J."/>
        </authorList>
    </citation>
    <scope>NUCLEOTIDE SEQUENCE [LARGE SCALE GENOMIC DNA]</scope>
    <source>
        <strain evidence="5 6">EGI FJ00035</strain>
    </source>
</reference>
<dbReference type="InterPro" id="IPR036366">
    <property type="entry name" value="PGBDSf"/>
</dbReference>
<dbReference type="SUPFAM" id="SSF48230">
    <property type="entry name" value="Chondroitin AC/alginate lyase"/>
    <property type="match status" value="1"/>
</dbReference>
<keyword evidence="2 5" id="KW-0456">Lyase</keyword>
<dbReference type="InterPro" id="IPR008929">
    <property type="entry name" value="Chondroitin_lyas"/>
</dbReference>
<dbReference type="Pfam" id="PF05426">
    <property type="entry name" value="Alginate_lyase"/>
    <property type="match status" value="1"/>
</dbReference>
<organism evidence="5 6">
    <name type="scientific">Chelativorans salis</name>
    <dbReference type="NCBI Taxonomy" id="2978478"/>
    <lineage>
        <taxon>Bacteria</taxon>
        <taxon>Pseudomonadati</taxon>
        <taxon>Pseudomonadota</taxon>
        <taxon>Alphaproteobacteria</taxon>
        <taxon>Hyphomicrobiales</taxon>
        <taxon>Phyllobacteriaceae</taxon>
        <taxon>Chelativorans</taxon>
    </lineage>
</organism>
<feature type="signal peptide" evidence="3">
    <location>
        <begin position="1"/>
        <end position="22"/>
    </location>
</feature>
<dbReference type="GO" id="GO:0016829">
    <property type="term" value="F:lyase activity"/>
    <property type="evidence" value="ECO:0007669"/>
    <property type="project" value="UniProtKB-KW"/>
</dbReference>
<dbReference type="Gene3D" id="1.10.101.10">
    <property type="entry name" value="PGBD-like superfamily/PGBD"/>
    <property type="match status" value="1"/>
</dbReference>
<dbReference type="EMBL" id="JAOCZP010000003">
    <property type="protein sequence ID" value="MCT7375695.1"/>
    <property type="molecule type" value="Genomic_DNA"/>
</dbReference>
<dbReference type="RefSeq" id="WP_260902803.1">
    <property type="nucleotide sequence ID" value="NZ_JAOCZP010000003.1"/>
</dbReference>
<accession>A0ABT2LM89</accession>